<proteinExistence type="predicted"/>
<organism evidence="1 2">
    <name type="scientific">Symbiodinium pilosum</name>
    <name type="common">Dinoflagellate</name>
    <dbReference type="NCBI Taxonomy" id="2952"/>
    <lineage>
        <taxon>Eukaryota</taxon>
        <taxon>Sar</taxon>
        <taxon>Alveolata</taxon>
        <taxon>Dinophyceae</taxon>
        <taxon>Suessiales</taxon>
        <taxon>Symbiodiniaceae</taxon>
        <taxon>Symbiodinium</taxon>
    </lineage>
</organism>
<dbReference type="AlphaFoldDB" id="A0A812LYS7"/>
<dbReference type="OrthoDB" id="19174at2759"/>
<gene>
    <name evidence="1" type="primary">warA</name>
    <name evidence="1" type="ORF">SPIL2461_LOCUS5042</name>
</gene>
<comment type="caution">
    <text evidence="1">The sequence shown here is derived from an EMBL/GenBank/DDBJ whole genome shotgun (WGS) entry which is preliminary data.</text>
</comment>
<name>A0A812LYS7_SYMPI</name>
<feature type="non-terminal residue" evidence="1">
    <location>
        <position position="1"/>
    </location>
</feature>
<evidence type="ECO:0000313" key="2">
    <source>
        <dbReference type="Proteomes" id="UP000649617"/>
    </source>
</evidence>
<keyword evidence="2" id="KW-1185">Reference proteome</keyword>
<dbReference type="Proteomes" id="UP000649617">
    <property type="component" value="Unassembled WGS sequence"/>
</dbReference>
<sequence length="277" mass="30858">DSLPVVLACSDQAPLVVVSESMQRLHHLMAGSRLEFISSSKWSWHLEGEDIWDEVAVMLQTLLPIGVPVQSSPKHIFALEEQRQVYVIEPESSPSAQVLYLGLPRFIPFALQLPALEHWARVLRVKIWAITEDSIDAERFRPGVSHSEIQEELVGLVTALLPSLGDKFLLVDSTWGAGTFLAWRFRERLAGVMVLNVHLFMAPDFDGTEPAKKIKNRMAKLGEFFANRDMDNILAVLPDFMYPTGGAEGVEATKQTYAAALSSASENFWKLSALQPS</sequence>
<evidence type="ECO:0000313" key="1">
    <source>
        <dbReference type="EMBL" id="CAE7254233.1"/>
    </source>
</evidence>
<protein>
    <submittedName>
        <fullName evidence="1">WarA protein</fullName>
    </submittedName>
</protein>
<reference evidence="1" key="1">
    <citation type="submission" date="2021-02" db="EMBL/GenBank/DDBJ databases">
        <authorList>
            <person name="Dougan E. K."/>
            <person name="Rhodes N."/>
            <person name="Thang M."/>
            <person name="Chan C."/>
        </authorList>
    </citation>
    <scope>NUCLEOTIDE SEQUENCE</scope>
</reference>
<dbReference type="EMBL" id="CAJNIZ010006983">
    <property type="protein sequence ID" value="CAE7254233.1"/>
    <property type="molecule type" value="Genomic_DNA"/>
</dbReference>
<accession>A0A812LYS7</accession>
<feature type="non-terminal residue" evidence="1">
    <location>
        <position position="277"/>
    </location>
</feature>